<proteinExistence type="predicted"/>
<dbReference type="EMBL" id="LJIJ01001333">
    <property type="protein sequence ID" value="ODM92084.1"/>
    <property type="molecule type" value="Genomic_DNA"/>
</dbReference>
<organism evidence="2 3">
    <name type="scientific">Orchesella cincta</name>
    <name type="common">Springtail</name>
    <name type="synonym">Podura cincta</name>
    <dbReference type="NCBI Taxonomy" id="48709"/>
    <lineage>
        <taxon>Eukaryota</taxon>
        <taxon>Metazoa</taxon>
        <taxon>Ecdysozoa</taxon>
        <taxon>Arthropoda</taxon>
        <taxon>Hexapoda</taxon>
        <taxon>Collembola</taxon>
        <taxon>Entomobryomorpha</taxon>
        <taxon>Entomobryoidea</taxon>
        <taxon>Orchesellidae</taxon>
        <taxon>Orchesellinae</taxon>
        <taxon>Orchesella</taxon>
    </lineage>
</organism>
<dbReference type="AlphaFoldDB" id="A0A1D2MGT7"/>
<feature type="non-terminal residue" evidence="2">
    <location>
        <position position="171"/>
    </location>
</feature>
<evidence type="ECO:0000313" key="3">
    <source>
        <dbReference type="Proteomes" id="UP000094527"/>
    </source>
</evidence>
<evidence type="ECO:0000256" key="1">
    <source>
        <dbReference type="SAM" id="MobiDB-lite"/>
    </source>
</evidence>
<feature type="region of interest" description="Disordered" evidence="1">
    <location>
        <begin position="145"/>
        <end position="171"/>
    </location>
</feature>
<name>A0A1D2MGT7_ORCCI</name>
<keyword evidence="3" id="KW-1185">Reference proteome</keyword>
<sequence>KGKKGGPKISAHKLKNIKGKKLSSGKRTKSKEITEARKKLQVRIRKRLANKDDNVKEPEAVIEDVLDMIPEEDLPHLRKENFKKHLLLGGQRKVGWTREKGKKQTEEDANDDLELEYEERFMQAKERMAKEKTLLPIKTKKGFHYPTAPVQTQEVEVTDTPAKTNEENRRP</sequence>
<comment type="caution">
    <text evidence="2">The sequence shown here is derived from an EMBL/GenBank/DDBJ whole genome shotgun (WGS) entry which is preliminary data.</text>
</comment>
<evidence type="ECO:0000313" key="2">
    <source>
        <dbReference type="EMBL" id="ODM92084.1"/>
    </source>
</evidence>
<accession>A0A1D2MGT7</accession>
<feature type="region of interest" description="Disordered" evidence="1">
    <location>
        <begin position="1"/>
        <end position="36"/>
    </location>
</feature>
<dbReference type="Proteomes" id="UP000094527">
    <property type="component" value="Unassembled WGS sequence"/>
</dbReference>
<gene>
    <name evidence="2" type="ORF">Ocin01_14598</name>
</gene>
<reference evidence="2 3" key="1">
    <citation type="journal article" date="2016" name="Genome Biol. Evol.">
        <title>Gene Family Evolution Reflects Adaptation to Soil Environmental Stressors in the Genome of the Collembolan Orchesella cincta.</title>
        <authorList>
            <person name="Faddeeva-Vakhrusheva A."/>
            <person name="Derks M.F."/>
            <person name="Anvar S.Y."/>
            <person name="Agamennone V."/>
            <person name="Suring W."/>
            <person name="Smit S."/>
            <person name="van Straalen N.M."/>
            <person name="Roelofs D."/>
        </authorList>
    </citation>
    <scope>NUCLEOTIDE SEQUENCE [LARGE SCALE GENOMIC DNA]</scope>
    <source>
        <tissue evidence="2">Mixed pool</tissue>
    </source>
</reference>
<feature type="non-terminal residue" evidence="2">
    <location>
        <position position="1"/>
    </location>
</feature>
<protein>
    <submittedName>
        <fullName evidence="2">Uncharacterized protein</fullName>
    </submittedName>
</protein>
<feature type="compositionally biased region" description="Basic residues" evidence="1">
    <location>
        <begin position="1"/>
        <end position="29"/>
    </location>
</feature>